<dbReference type="SMART" id="SM00342">
    <property type="entry name" value="HTH_ARAC"/>
    <property type="match status" value="1"/>
</dbReference>
<name>A0A3G6TI21_9FLAO</name>
<dbReference type="AlphaFoldDB" id="A0A3G6TI21"/>
<keyword evidence="1" id="KW-0805">Transcription regulation</keyword>
<evidence type="ECO:0000256" key="1">
    <source>
        <dbReference type="ARBA" id="ARBA00023015"/>
    </source>
</evidence>
<dbReference type="Pfam" id="PF12833">
    <property type="entry name" value="HTH_18"/>
    <property type="match status" value="1"/>
</dbReference>
<evidence type="ECO:0000259" key="4">
    <source>
        <dbReference type="PROSITE" id="PS01124"/>
    </source>
</evidence>
<evidence type="ECO:0000313" key="6">
    <source>
        <dbReference type="Proteomes" id="UP000271193"/>
    </source>
</evidence>
<dbReference type="GO" id="GO:0003700">
    <property type="term" value="F:DNA-binding transcription factor activity"/>
    <property type="evidence" value="ECO:0007669"/>
    <property type="project" value="InterPro"/>
</dbReference>
<evidence type="ECO:0000313" key="5">
    <source>
        <dbReference type="EMBL" id="AZB27399.1"/>
    </source>
</evidence>
<keyword evidence="2" id="KW-0238">DNA-binding</keyword>
<feature type="domain" description="HTH araC/xylS-type" evidence="4">
    <location>
        <begin position="8"/>
        <end position="116"/>
    </location>
</feature>
<dbReference type="RefSeq" id="WP_123872502.1">
    <property type="nucleotide sequence ID" value="NZ_CP033932.1"/>
</dbReference>
<dbReference type="InterPro" id="IPR009057">
    <property type="entry name" value="Homeodomain-like_sf"/>
</dbReference>
<dbReference type="Proteomes" id="UP000271193">
    <property type="component" value="Chromosome"/>
</dbReference>
<organism evidence="5 6">
    <name type="scientific">Chryseobacterium bernardetii</name>
    <dbReference type="NCBI Taxonomy" id="1241978"/>
    <lineage>
        <taxon>Bacteria</taxon>
        <taxon>Pseudomonadati</taxon>
        <taxon>Bacteroidota</taxon>
        <taxon>Flavobacteriia</taxon>
        <taxon>Flavobacteriales</taxon>
        <taxon>Weeksellaceae</taxon>
        <taxon>Chryseobacterium group</taxon>
        <taxon>Chryseobacterium</taxon>
    </lineage>
</organism>
<dbReference type="InterPro" id="IPR018060">
    <property type="entry name" value="HTH_AraC"/>
</dbReference>
<dbReference type="GO" id="GO:0043565">
    <property type="term" value="F:sequence-specific DNA binding"/>
    <property type="evidence" value="ECO:0007669"/>
    <property type="project" value="InterPro"/>
</dbReference>
<evidence type="ECO:0000256" key="2">
    <source>
        <dbReference type="ARBA" id="ARBA00023125"/>
    </source>
</evidence>
<dbReference type="PANTHER" id="PTHR43280:SF34">
    <property type="entry name" value="ARAC-FAMILY TRANSCRIPTIONAL REGULATOR"/>
    <property type="match status" value="1"/>
</dbReference>
<sequence>MMTNSTEQKLLVKLQEFEKSGLYLQNCFSLSSLVVHCETNSKYLSHIIKKYRGKDFNNYINELRINYILEKLGKYPQYRNYKMATLAAEAGFSSPNKFAMVFKKHTSISPSLFVKHLADKHTESLMRQEVCDDI</sequence>
<proteinExistence type="predicted"/>
<accession>A0A3G6TI21</accession>
<evidence type="ECO:0000256" key="3">
    <source>
        <dbReference type="ARBA" id="ARBA00023163"/>
    </source>
</evidence>
<protein>
    <submittedName>
        <fullName evidence="5">Helix-turn-helix domain-containing protein</fullName>
    </submittedName>
</protein>
<dbReference type="Gene3D" id="1.10.10.60">
    <property type="entry name" value="Homeodomain-like"/>
    <property type="match status" value="2"/>
</dbReference>
<dbReference type="EMBL" id="CP033932">
    <property type="protein sequence ID" value="AZB27399.1"/>
    <property type="molecule type" value="Genomic_DNA"/>
</dbReference>
<dbReference type="GeneID" id="99067830"/>
<dbReference type="PROSITE" id="PS01124">
    <property type="entry name" value="HTH_ARAC_FAMILY_2"/>
    <property type="match status" value="1"/>
</dbReference>
<dbReference type="PANTHER" id="PTHR43280">
    <property type="entry name" value="ARAC-FAMILY TRANSCRIPTIONAL REGULATOR"/>
    <property type="match status" value="1"/>
</dbReference>
<dbReference type="SUPFAM" id="SSF46689">
    <property type="entry name" value="Homeodomain-like"/>
    <property type="match status" value="1"/>
</dbReference>
<keyword evidence="3" id="KW-0804">Transcription</keyword>
<dbReference type="KEGG" id="cben:EG339_23810"/>
<keyword evidence="6" id="KW-1185">Reference proteome</keyword>
<gene>
    <name evidence="5" type="ORF">EG339_23810</name>
</gene>
<reference evidence="6" key="1">
    <citation type="submission" date="2018-11" db="EMBL/GenBank/DDBJ databases">
        <title>Proposal to divide the Flavobacteriaceae and reorganize its genera based on Amino Acid Identity values calculated from whole genome sequences.</title>
        <authorList>
            <person name="Nicholson A.C."/>
            <person name="Gulvik C.A."/>
            <person name="Whitney A.M."/>
            <person name="Humrighouse B.W."/>
            <person name="Bell M."/>
            <person name="Holmes B."/>
            <person name="Steigerwalt A.G."/>
            <person name="Villarma A."/>
            <person name="Sheth M."/>
            <person name="Batra D."/>
            <person name="Pryor J."/>
            <person name="Bernardet J.-F."/>
            <person name="Hugo C."/>
            <person name="Kampfer P."/>
            <person name="Newman J."/>
            <person name="McQuiston J.R."/>
        </authorList>
    </citation>
    <scope>NUCLEOTIDE SEQUENCE [LARGE SCALE GENOMIC DNA]</scope>
    <source>
        <strain evidence="6">G0229</strain>
    </source>
</reference>